<dbReference type="AlphaFoldDB" id="A0A7W4UGH7"/>
<evidence type="ECO:0000313" key="3">
    <source>
        <dbReference type="Proteomes" id="UP000518206"/>
    </source>
</evidence>
<keyword evidence="1" id="KW-1133">Transmembrane helix</keyword>
<organism evidence="2 3">
    <name type="scientific">Cellulomonas cellasea</name>
    <dbReference type="NCBI Taxonomy" id="43670"/>
    <lineage>
        <taxon>Bacteria</taxon>
        <taxon>Bacillati</taxon>
        <taxon>Actinomycetota</taxon>
        <taxon>Actinomycetes</taxon>
        <taxon>Micrococcales</taxon>
        <taxon>Cellulomonadaceae</taxon>
        <taxon>Cellulomonas</taxon>
    </lineage>
</organism>
<protein>
    <recommendedName>
        <fullName evidence="4">ABC transporter permease</fullName>
    </recommendedName>
</protein>
<comment type="caution">
    <text evidence="2">The sequence shown here is derived from an EMBL/GenBank/DDBJ whole genome shotgun (WGS) entry which is preliminary data.</text>
</comment>
<dbReference type="Proteomes" id="UP000518206">
    <property type="component" value="Unassembled WGS sequence"/>
</dbReference>
<name>A0A7W4UGH7_9CELL</name>
<reference evidence="2 3" key="2">
    <citation type="submission" date="2020-08" db="EMBL/GenBank/DDBJ databases">
        <authorList>
            <person name="Partida-Martinez L."/>
            <person name="Huntemann M."/>
            <person name="Clum A."/>
            <person name="Wang J."/>
            <person name="Palaniappan K."/>
            <person name="Ritter S."/>
            <person name="Chen I.-M."/>
            <person name="Stamatis D."/>
            <person name="Reddy T."/>
            <person name="O'Malley R."/>
            <person name="Daum C."/>
            <person name="Shapiro N."/>
            <person name="Ivanova N."/>
            <person name="Kyrpides N."/>
            <person name="Woyke T."/>
        </authorList>
    </citation>
    <scope>NUCLEOTIDE SEQUENCE [LARGE SCALE GENOMIC DNA]</scope>
    <source>
        <strain evidence="2 3">RAS26</strain>
    </source>
</reference>
<evidence type="ECO:0008006" key="4">
    <source>
        <dbReference type="Google" id="ProtNLM"/>
    </source>
</evidence>
<keyword evidence="1" id="KW-0472">Membrane</keyword>
<sequence>MRAAGILGEAYRNVATRTTRATMFALTLGLTVAAACLLDTLTTIALQERAAAWDASGAAVHVLAAEQGIDGASCAALPRAHGDTRRPVVSAGAITAGPTLTFDATAASSLPSFVVTPSLADVLGVRAATEGVWISDQLAATLAAAVGDRLGTDRGPLTVAGVFPWPDDGRDQRLAYAVLVPSATHARYDECWATITPSNAAATDLLRTAGVVTPQATRSAPVALLNNTLGQELDAWAQYQGRTSRYVGLLVPLLGLVLGYVATRLRRLEYASALHAGVRRRDLVATATVETLAWVVPAVAAATAAVALTALRLTDPANAVDLVAGQVPALLAALVTAPLGVVAALTLTHEHHLFAYFKER</sequence>
<accession>A0A7W4UGH7</accession>
<reference evidence="2 3" key="1">
    <citation type="submission" date="2020-08" db="EMBL/GenBank/DDBJ databases">
        <title>The Agave Microbiome: Exploring the role of microbial communities in plant adaptations to desert environments.</title>
        <authorList>
            <person name="Partida-Martinez L.P."/>
        </authorList>
    </citation>
    <scope>NUCLEOTIDE SEQUENCE [LARGE SCALE GENOMIC DNA]</scope>
    <source>
        <strain evidence="2 3">RAS26</strain>
    </source>
</reference>
<evidence type="ECO:0000256" key="1">
    <source>
        <dbReference type="SAM" id="Phobius"/>
    </source>
</evidence>
<keyword evidence="1" id="KW-0812">Transmembrane</keyword>
<feature type="transmembrane region" description="Helical" evidence="1">
    <location>
        <begin position="21"/>
        <end position="41"/>
    </location>
</feature>
<feature type="transmembrane region" description="Helical" evidence="1">
    <location>
        <begin position="283"/>
        <end position="307"/>
    </location>
</feature>
<feature type="transmembrane region" description="Helical" evidence="1">
    <location>
        <begin position="327"/>
        <end position="348"/>
    </location>
</feature>
<proteinExistence type="predicted"/>
<evidence type="ECO:0000313" key="2">
    <source>
        <dbReference type="EMBL" id="MBB2923732.1"/>
    </source>
</evidence>
<gene>
    <name evidence="2" type="ORF">FHR80_002657</name>
</gene>
<dbReference type="RefSeq" id="WP_183296530.1">
    <property type="nucleotide sequence ID" value="NZ_JACHVX010000003.1"/>
</dbReference>
<feature type="transmembrane region" description="Helical" evidence="1">
    <location>
        <begin position="246"/>
        <end position="263"/>
    </location>
</feature>
<dbReference type="EMBL" id="JACHVX010000003">
    <property type="protein sequence ID" value="MBB2923732.1"/>
    <property type="molecule type" value="Genomic_DNA"/>
</dbReference>